<evidence type="ECO:0000313" key="9">
    <source>
        <dbReference type="Proteomes" id="UP000516105"/>
    </source>
</evidence>
<feature type="transmembrane region" description="Helical" evidence="6">
    <location>
        <begin position="134"/>
        <end position="153"/>
    </location>
</feature>
<dbReference type="InterPro" id="IPR000045">
    <property type="entry name" value="Prepilin_IV_endopep_pep"/>
</dbReference>
<name>A0ABX6T4I8_9SPHN</name>
<reference evidence="8 9" key="1">
    <citation type="submission" date="2020-08" db="EMBL/GenBank/DDBJ databases">
        <title>Genome sequence of Sphingomonas sediminicola KACC 15039T.</title>
        <authorList>
            <person name="Hyun D.-W."/>
            <person name="Bae J.-W."/>
        </authorList>
    </citation>
    <scope>NUCLEOTIDE SEQUENCE [LARGE SCALE GENOMIC DNA]</scope>
    <source>
        <strain evidence="8 9">KACC 15039</strain>
    </source>
</reference>
<dbReference type="Gene3D" id="1.20.120.1220">
    <property type="match status" value="1"/>
</dbReference>
<feature type="transmembrane region" description="Helical" evidence="6">
    <location>
        <begin position="60"/>
        <end position="80"/>
    </location>
</feature>
<organism evidence="8 9">
    <name type="scientific">Sphingomonas sediminicola</name>
    <dbReference type="NCBI Taxonomy" id="386874"/>
    <lineage>
        <taxon>Bacteria</taxon>
        <taxon>Pseudomonadati</taxon>
        <taxon>Pseudomonadota</taxon>
        <taxon>Alphaproteobacteria</taxon>
        <taxon>Sphingomonadales</taxon>
        <taxon>Sphingomonadaceae</taxon>
        <taxon>Sphingomonas</taxon>
    </lineage>
</organism>
<keyword evidence="5 6" id="KW-0472">Membrane</keyword>
<feature type="domain" description="Prepilin type IV endopeptidase peptidase" evidence="7">
    <location>
        <begin position="13"/>
        <end position="117"/>
    </location>
</feature>
<comment type="subcellular location">
    <subcellularLocation>
        <location evidence="1">Cell membrane</location>
        <topology evidence="1">Multi-pass membrane protein</topology>
    </subcellularLocation>
</comment>
<evidence type="ECO:0000256" key="2">
    <source>
        <dbReference type="ARBA" id="ARBA00022475"/>
    </source>
</evidence>
<evidence type="ECO:0000256" key="5">
    <source>
        <dbReference type="ARBA" id="ARBA00023136"/>
    </source>
</evidence>
<feature type="transmembrane region" description="Helical" evidence="6">
    <location>
        <begin position="31"/>
        <end position="48"/>
    </location>
</feature>
<keyword evidence="9" id="KW-1185">Reference proteome</keyword>
<dbReference type="EMBL" id="CP060782">
    <property type="protein sequence ID" value="QNP44717.1"/>
    <property type="molecule type" value="Genomic_DNA"/>
</dbReference>
<evidence type="ECO:0000256" key="4">
    <source>
        <dbReference type="ARBA" id="ARBA00022989"/>
    </source>
</evidence>
<protein>
    <submittedName>
        <fullName evidence="8">Prepilin peptidase</fullName>
    </submittedName>
</protein>
<dbReference type="InterPro" id="IPR052218">
    <property type="entry name" value="Preflagellin_Peptidase"/>
</dbReference>
<dbReference type="Proteomes" id="UP000516105">
    <property type="component" value="Chromosome"/>
</dbReference>
<evidence type="ECO:0000256" key="3">
    <source>
        <dbReference type="ARBA" id="ARBA00022692"/>
    </source>
</evidence>
<keyword evidence="4 6" id="KW-1133">Transmembrane helix</keyword>
<dbReference type="RefSeq" id="WP_187707675.1">
    <property type="nucleotide sequence ID" value="NZ_CP060782.1"/>
</dbReference>
<accession>A0ABX6T4I8</accession>
<gene>
    <name evidence="8" type="ORF">H9L14_07930</name>
</gene>
<keyword evidence="3 6" id="KW-0812">Transmembrane</keyword>
<dbReference type="PANTHER" id="PTHR36506:SF1">
    <property type="entry name" value="PREFLAGELLIN PEPTIDASE"/>
    <property type="match status" value="1"/>
</dbReference>
<dbReference type="Pfam" id="PF01478">
    <property type="entry name" value="Peptidase_A24"/>
    <property type="match status" value="1"/>
</dbReference>
<proteinExistence type="predicted"/>
<evidence type="ECO:0000313" key="8">
    <source>
        <dbReference type="EMBL" id="QNP44717.1"/>
    </source>
</evidence>
<evidence type="ECO:0000256" key="1">
    <source>
        <dbReference type="ARBA" id="ARBA00004651"/>
    </source>
</evidence>
<dbReference type="PANTHER" id="PTHR36506">
    <property type="entry name" value="PREFLAGELLIN PEPTIDASE"/>
    <property type="match status" value="1"/>
</dbReference>
<keyword evidence="2" id="KW-1003">Cell membrane</keyword>
<evidence type="ECO:0000256" key="6">
    <source>
        <dbReference type="SAM" id="Phobius"/>
    </source>
</evidence>
<evidence type="ECO:0000259" key="7">
    <source>
        <dbReference type="Pfam" id="PF01478"/>
    </source>
</evidence>
<sequence length="157" mass="16671">MTNGAFTEILLGILALLLVLAAVIDVRTFTISNRLNLGVALMAPLYWWSAHLPLWPDIGIQVAIAAGVFALLAVAFYAGMMGGGDVKLAAALALWFSPQSTLRFLVFMSIAGGVLTLVVVGLHRLKKKPGKPEVPYGVAIAAGGLLILIQRFLNQFA</sequence>
<feature type="transmembrane region" description="Helical" evidence="6">
    <location>
        <begin position="100"/>
        <end position="122"/>
    </location>
</feature>